<feature type="transmembrane region" description="Helical" evidence="2">
    <location>
        <begin position="368"/>
        <end position="392"/>
    </location>
</feature>
<dbReference type="OrthoDB" id="9809116at2"/>
<evidence type="ECO:0000256" key="2">
    <source>
        <dbReference type="SAM" id="Phobius"/>
    </source>
</evidence>
<proteinExistence type="inferred from homology"/>
<feature type="transmembrane region" description="Helical" evidence="2">
    <location>
        <begin position="261"/>
        <end position="284"/>
    </location>
</feature>
<keyword evidence="2" id="KW-1133">Transmembrane helix</keyword>
<sequence length="559" mass="62763">MQQPVGSIPAPEGCSLRCSIIVPVYNGASVITRCLDALAAQTIPPDRYEIIVVDDGSRDDTAEQVNEWMARHPGRPIRLLRQENAGPAAARNHGARMAQAPILLFTDADCAPMPDWVETMLAAFEDPEVVGVKGAYLTDQRGLVPRFVQAEYEDRYDRMRGLAQIDFIDTYSAGYRREIFLENGGFDPIFTTASVEDQEFSFRLAQKGYRLVFEPRARVRHLHDSDLGEYARRKYFIGFWKALLTRWHPERMVQDSHTPQVLKIQIVLAGLFLACLPLALLGLAWPPLRWFGGALVLVALLFLATALPFLAKLARHSWLLALVGIPMLVTRAVALGAGYLLGTIHFAGTVPGARQPVIPGWKRLCKRIIDIVGALIGLAFSIPLVAIAALAIKLDSPGPVFYCQTRIGENGRPFRMFKLRSMVQDADQQLEKLVDLNQLREPVFKLANDPRVTRVGRILRRTSLDETPQFYNVLIGDMSLVGPRPEEARIVALYDDRFRRRLAVKPGMTGPMQINGRGDLTLSERLELELEYIDNYSLLRDFVIIFRTFPAIWRGNGAY</sequence>
<dbReference type="InterPro" id="IPR029044">
    <property type="entry name" value="Nucleotide-diphossugar_trans"/>
</dbReference>
<accession>A0A540VD63</accession>
<dbReference type="InterPro" id="IPR001173">
    <property type="entry name" value="Glyco_trans_2-like"/>
</dbReference>
<keyword evidence="2" id="KW-0812">Transmembrane</keyword>
<dbReference type="InParanoid" id="A0A540VD63"/>
<protein>
    <submittedName>
        <fullName evidence="5">Glycosyltransferase</fullName>
    </submittedName>
</protein>
<dbReference type="EMBL" id="VIGC01000021">
    <property type="protein sequence ID" value="TQE94694.1"/>
    <property type="molecule type" value="Genomic_DNA"/>
</dbReference>
<evidence type="ECO:0000313" key="6">
    <source>
        <dbReference type="Proteomes" id="UP000317371"/>
    </source>
</evidence>
<keyword evidence="5" id="KW-0808">Transferase</keyword>
<feature type="domain" description="Glycosyltransferase 2-like" evidence="3">
    <location>
        <begin position="19"/>
        <end position="180"/>
    </location>
</feature>
<organism evidence="5 6">
    <name type="scientific">Litorilinea aerophila</name>
    <dbReference type="NCBI Taxonomy" id="1204385"/>
    <lineage>
        <taxon>Bacteria</taxon>
        <taxon>Bacillati</taxon>
        <taxon>Chloroflexota</taxon>
        <taxon>Caldilineae</taxon>
        <taxon>Caldilineales</taxon>
        <taxon>Caldilineaceae</taxon>
        <taxon>Litorilinea</taxon>
    </lineage>
</organism>
<reference evidence="5 6" key="1">
    <citation type="submission" date="2019-06" db="EMBL/GenBank/DDBJ databases">
        <title>Genome sequence of Litorilinea aerophila BAA-2444.</title>
        <authorList>
            <person name="Maclea K.S."/>
            <person name="Maurais E.G."/>
            <person name="Iannazzi L.C."/>
        </authorList>
    </citation>
    <scope>NUCLEOTIDE SEQUENCE [LARGE SCALE GENOMIC DNA]</scope>
    <source>
        <strain evidence="5 6">ATCC BAA-2444</strain>
    </source>
</reference>
<evidence type="ECO:0000256" key="1">
    <source>
        <dbReference type="ARBA" id="ARBA00006464"/>
    </source>
</evidence>
<keyword evidence="6" id="KW-1185">Reference proteome</keyword>
<dbReference type="Proteomes" id="UP000317371">
    <property type="component" value="Unassembled WGS sequence"/>
</dbReference>
<dbReference type="PANTHER" id="PTHR30576:SF10">
    <property type="entry name" value="SLL5057 PROTEIN"/>
    <property type="match status" value="1"/>
</dbReference>
<dbReference type="PANTHER" id="PTHR30576">
    <property type="entry name" value="COLANIC BIOSYNTHESIS UDP-GLUCOSE LIPID CARRIER TRANSFERASE"/>
    <property type="match status" value="1"/>
</dbReference>
<gene>
    <name evidence="5" type="ORF">FKZ61_15655</name>
</gene>
<dbReference type="AlphaFoldDB" id="A0A540VD63"/>
<evidence type="ECO:0000259" key="3">
    <source>
        <dbReference type="Pfam" id="PF00535"/>
    </source>
</evidence>
<feature type="transmembrane region" description="Helical" evidence="2">
    <location>
        <begin position="290"/>
        <end position="311"/>
    </location>
</feature>
<dbReference type="InterPro" id="IPR003362">
    <property type="entry name" value="Bact_transf"/>
</dbReference>
<comment type="caution">
    <text evidence="5">The sequence shown here is derived from an EMBL/GenBank/DDBJ whole genome shotgun (WGS) entry which is preliminary data.</text>
</comment>
<comment type="similarity">
    <text evidence="1">Belongs to the bacterial sugar transferase family.</text>
</comment>
<keyword evidence="2" id="KW-0472">Membrane</keyword>
<evidence type="ECO:0000259" key="4">
    <source>
        <dbReference type="Pfam" id="PF02397"/>
    </source>
</evidence>
<dbReference type="SUPFAM" id="SSF53448">
    <property type="entry name" value="Nucleotide-diphospho-sugar transferases"/>
    <property type="match status" value="1"/>
</dbReference>
<evidence type="ECO:0000313" key="5">
    <source>
        <dbReference type="EMBL" id="TQE94694.1"/>
    </source>
</evidence>
<feature type="transmembrane region" description="Helical" evidence="2">
    <location>
        <begin position="318"/>
        <end position="348"/>
    </location>
</feature>
<feature type="domain" description="Bacterial sugar transferase" evidence="4">
    <location>
        <begin position="366"/>
        <end position="552"/>
    </location>
</feature>
<dbReference type="GO" id="GO:0016780">
    <property type="term" value="F:phosphotransferase activity, for other substituted phosphate groups"/>
    <property type="evidence" value="ECO:0007669"/>
    <property type="project" value="TreeGrafter"/>
</dbReference>
<dbReference type="Pfam" id="PF02397">
    <property type="entry name" value="Bac_transf"/>
    <property type="match status" value="1"/>
</dbReference>
<name>A0A540VD63_9CHLR</name>
<dbReference type="RefSeq" id="WP_141611086.1">
    <property type="nucleotide sequence ID" value="NZ_VIGC02000021.1"/>
</dbReference>
<dbReference type="Gene3D" id="3.90.550.10">
    <property type="entry name" value="Spore Coat Polysaccharide Biosynthesis Protein SpsA, Chain A"/>
    <property type="match status" value="1"/>
</dbReference>
<dbReference type="Pfam" id="PF00535">
    <property type="entry name" value="Glycos_transf_2"/>
    <property type="match status" value="1"/>
</dbReference>